<dbReference type="OrthoDB" id="5472246at2"/>
<accession>A0A553EBH1</accession>
<comment type="caution">
    <text evidence="3">The sequence shown here is derived from an EMBL/GenBank/DDBJ whole genome shotgun (WGS) entry which is preliminary data.</text>
</comment>
<keyword evidence="1" id="KW-0812">Transmembrane</keyword>
<dbReference type="AlphaFoldDB" id="A0A553EBH1"/>
<protein>
    <recommendedName>
        <fullName evidence="2">VanZ-like domain-containing protein</fullName>
    </recommendedName>
</protein>
<keyword evidence="4" id="KW-1185">Reference proteome</keyword>
<dbReference type="Pfam" id="PF04892">
    <property type="entry name" value="VanZ"/>
    <property type="match status" value="1"/>
</dbReference>
<dbReference type="PANTHER" id="PTHR28008:SF1">
    <property type="entry name" value="DOMAIN PROTEIN, PUTATIVE (AFU_ORTHOLOGUE AFUA_3G10980)-RELATED"/>
    <property type="match status" value="1"/>
</dbReference>
<reference evidence="3 4" key="1">
    <citation type="submission" date="2019-07" db="EMBL/GenBank/DDBJ databases">
        <title>Novel species of Flavobacterium.</title>
        <authorList>
            <person name="Liu Q."/>
            <person name="Xin Y.-H."/>
        </authorList>
    </citation>
    <scope>NUCLEOTIDE SEQUENCE [LARGE SCALE GENOMIC DNA]</scope>
    <source>
        <strain evidence="3 4">LB1R34</strain>
    </source>
</reference>
<sequence>MHKQVSLLLAFAWTLLILFLCLIKAKSIPVVPIENLDKVVHAFLHFVFTTLWVFFFKKQFAATSFHKILLFSFGLSVVFGITIELLQEFCTTTRSADVFDVLANTTGATLAVIVFYIWNKRKYKAQL</sequence>
<dbReference type="NCBIfam" id="NF037970">
    <property type="entry name" value="vanZ_1"/>
    <property type="match status" value="1"/>
</dbReference>
<dbReference type="PANTHER" id="PTHR28008">
    <property type="entry name" value="DOMAIN PROTEIN, PUTATIVE (AFU_ORTHOLOGUE AFUA_3G10980)-RELATED"/>
    <property type="match status" value="1"/>
</dbReference>
<proteinExistence type="predicted"/>
<organism evidence="3 4">
    <name type="scientific">Flavobacterium restrictum</name>
    <dbReference type="NCBI Taxonomy" id="2594428"/>
    <lineage>
        <taxon>Bacteria</taxon>
        <taxon>Pseudomonadati</taxon>
        <taxon>Bacteroidota</taxon>
        <taxon>Flavobacteriia</taxon>
        <taxon>Flavobacteriales</taxon>
        <taxon>Flavobacteriaceae</taxon>
        <taxon>Flavobacterium</taxon>
    </lineage>
</organism>
<dbReference type="InterPro" id="IPR006976">
    <property type="entry name" value="VanZ-like"/>
</dbReference>
<dbReference type="Proteomes" id="UP000316371">
    <property type="component" value="Unassembled WGS sequence"/>
</dbReference>
<name>A0A553EBH1_9FLAO</name>
<evidence type="ECO:0000256" key="1">
    <source>
        <dbReference type="SAM" id="Phobius"/>
    </source>
</evidence>
<dbReference type="EMBL" id="VJZT01000002">
    <property type="protein sequence ID" value="TRX42380.1"/>
    <property type="molecule type" value="Genomic_DNA"/>
</dbReference>
<feature type="transmembrane region" description="Helical" evidence="1">
    <location>
        <begin position="68"/>
        <end position="86"/>
    </location>
</feature>
<evidence type="ECO:0000313" key="4">
    <source>
        <dbReference type="Proteomes" id="UP000316371"/>
    </source>
</evidence>
<evidence type="ECO:0000259" key="2">
    <source>
        <dbReference type="Pfam" id="PF04892"/>
    </source>
</evidence>
<feature type="transmembrane region" description="Helical" evidence="1">
    <location>
        <begin position="38"/>
        <end position="56"/>
    </location>
</feature>
<feature type="domain" description="VanZ-like" evidence="2">
    <location>
        <begin position="34"/>
        <end position="118"/>
    </location>
</feature>
<keyword evidence="1" id="KW-1133">Transmembrane helix</keyword>
<dbReference type="RefSeq" id="WP_144255386.1">
    <property type="nucleotide sequence ID" value="NZ_VJZT01000002.1"/>
</dbReference>
<keyword evidence="1" id="KW-0472">Membrane</keyword>
<gene>
    <name evidence="3" type="ORF">FNW21_03730</name>
</gene>
<feature type="transmembrane region" description="Helical" evidence="1">
    <location>
        <begin position="98"/>
        <end position="118"/>
    </location>
</feature>
<evidence type="ECO:0000313" key="3">
    <source>
        <dbReference type="EMBL" id="TRX42380.1"/>
    </source>
</evidence>